<gene>
    <name evidence="1" type="ORF">L1987_57275</name>
</gene>
<evidence type="ECO:0000313" key="2">
    <source>
        <dbReference type="Proteomes" id="UP001056120"/>
    </source>
</evidence>
<comment type="caution">
    <text evidence="1">The sequence shown here is derived from an EMBL/GenBank/DDBJ whole genome shotgun (WGS) entry which is preliminary data.</text>
</comment>
<reference evidence="1 2" key="2">
    <citation type="journal article" date="2022" name="Mol. Ecol. Resour.">
        <title>The genomes of chicory, endive, great burdock and yacon provide insights into Asteraceae paleo-polyploidization history and plant inulin production.</title>
        <authorList>
            <person name="Fan W."/>
            <person name="Wang S."/>
            <person name="Wang H."/>
            <person name="Wang A."/>
            <person name="Jiang F."/>
            <person name="Liu H."/>
            <person name="Zhao H."/>
            <person name="Xu D."/>
            <person name="Zhang Y."/>
        </authorList>
    </citation>
    <scope>NUCLEOTIDE SEQUENCE [LARGE SCALE GENOMIC DNA]</scope>
    <source>
        <strain evidence="2">cv. Yunnan</strain>
        <tissue evidence="1">Leaves</tissue>
    </source>
</reference>
<accession>A0ACB9DC56</accession>
<proteinExistence type="predicted"/>
<protein>
    <submittedName>
        <fullName evidence="1">Uncharacterized protein</fullName>
    </submittedName>
</protein>
<organism evidence="1 2">
    <name type="scientific">Smallanthus sonchifolius</name>
    <dbReference type="NCBI Taxonomy" id="185202"/>
    <lineage>
        <taxon>Eukaryota</taxon>
        <taxon>Viridiplantae</taxon>
        <taxon>Streptophyta</taxon>
        <taxon>Embryophyta</taxon>
        <taxon>Tracheophyta</taxon>
        <taxon>Spermatophyta</taxon>
        <taxon>Magnoliopsida</taxon>
        <taxon>eudicotyledons</taxon>
        <taxon>Gunneridae</taxon>
        <taxon>Pentapetalae</taxon>
        <taxon>asterids</taxon>
        <taxon>campanulids</taxon>
        <taxon>Asterales</taxon>
        <taxon>Asteraceae</taxon>
        <taxon>Asteroideae</taxon>
        <taxon>Heliantheae alliance</taxon>
        <taxon>Millerieae</taxon>
        <taxon>Smallanthus</taxon>
    </lineage>
</organism>
<keyword evidence="2" id="KW-1185">Reference proteome</keyword>
<reference evidence="2" key="1">
    <citation type="journal article" date="2022" name="Mol. Ecol. Resour.">
        <title>The genomes of chicory, endive, great burdock and yacon provide insights into Asteraceae palaeo-polyploidization history and plant inulin production.</title>
        <authorList>
            <person name="Fan W."/>
            <person name="Wang S."/>
            <person name="Wang H."/>
            <person name="Wang A."/>
            <person name="Jiang F."/>
            <person name="Liu H."/>
            <person name="Zhao H."/>
            <person name="Xu D."/>
            <person name="Zhang Y."/>
        </authorList>
    </citation>
    <scope>NUCLEOTIDE SEQUENCE [LARGE SCALE GENOMIC DNA]</scope>
    <source>
        <strain evidence="2">cv. Yunnan</strain>
    </source>
</reference>
<dbReference type="Proteomes" id="UP001056120">
    <property type="component" value="Linkage Group LG19"/>
</dbReference>
<name>A0ACB9DC56_9ASTR</name>
<sequence>MGFASIQRFNVVHIPSCFGLWLLKKYDHNTKTFNMGNRVVNITRELVNDVLGIPMGSKEVTEMKRVSYKNAVVAKWRNLFGVGSPLKKVNEVADRIISSDDNGRMFQLNFMVVYNIVMCQITKMNTINM</sequence>
<evidence type="ECO:0000313" key="1">
    <source>
        <dbReference type="EMBL" id="KAI3744199.1"/>
    </source>
</evidence>
<dbReference type="EMBL" id="CM042036">
    <property type="protein sequence ID" value="KAI3744199.1"/>
    <property type="molecule type" value="Genomic_DNA"/>
</dbReference>